<evidence type="ECO:0000313" key="5">
    <source>
        <dbReference type="Proteomes" id="UP000304148"/>
    </source>
</evidence>
<sequence>MNNTGLRTYTQLDAEQLEALHRLEDICNEHDQIILKLNWDSLRARTGDVANDYVYVVDGEIVGFLGIYQFCASEVEISGMVHPDYRRQGIFSQLVKEAQQECGRRQVEKLIFICARPSLSGKEYLESIGSKCSFSEYWMTLTGEHVQDADHHPAKIELRQAETSDVALLTQLNMDGFDMNEEDARGYVETAMLSQQDYIFIADCQQENGEWLPIGKIHVMREEGSAFLFGFSVQPEHRGRGYGRWILRSIIERMKEQQPTAKIELEVAVENERALGLYTSCGFHVRNINDYYVLELASDRVEQVASDNIVV</sequence>
<dbReference type="PANTHER" id="PTHR43420:SF12">
    <property type="entry name" value="N-ACETYLTRANSFERASE DOMAIN-CONTAINING PROTEIN"/>
    <property type="match status" value="1"/>
</dbReference>
<dbReference type="InterPro" id="IPR050680">
    <property type="entry name" value="YpeA/RimI_acetyltransf"/>
</dbReference>
<feature type="domain" description="N-acetyltransferase" evidence="3">
    <location>
        <begin position="7"/>
        <end position="144"/>
    </location>
</feature>
<organism evidence="4 5">
    <name type="scientific">Paenibacillus alvei</name>
    <name type="common">Bacillus alvei</name>
    <dbReference type="NCBI Taxonomy" id="44250"/>
    <lineage>
        <taxon>Bacteria</taxon>
        <taxon>Bacillati</taxon>
        <taxon>Bacillota</taxon>
        <taxon>Bacilli</taxon>
        <taxon>Bacillales</taxon>
        <taxon>Paenibacillaceae</taxon>
        <taxon>Paenibacillus</taxon>
    </lineage>
</organism>
<dbReference type="Proteomes" id="UP000304148">
    <property type="component" value="Chromosome"/>
</dbReference>
<keyword evidence="2" id="KW-0012">Acyltransferase</keyword>
<dbReference type="CDD" id="cd04301">
    <property type="entry name" value="NAT_SF"/>
    <property type="match status" value="2"/>
</dbReference>
<dbReference type="Pfam" id="PF00583">
    <property type="entry name" value="Acetyltransf_1"/>
    <property type="match status" value="2"/>
</dbReference>
<dbReference type="EMBL" id="LS992241">
    <property type="protein sequence ID" value="SYX86130.1"/>
    <property type="molecule type" value="Genomic_DNA"/>
</dbReference>
<evidence type="ECO:0000259" key="3">
    <source>
        <dbReference type="PROSITE" id="PS51186"/>
    </source>
</evidence>
<dbReference type="InterPro" id="IPR016181">
    <property type="entry name" value="Acyl_CoA_acyltransferase"/>
</dbReference>
<dbReference type="SUPFAM" id="SSF55729">
    <property type="entry name" value="Acyl-CoA N-acyltransferases (Nat)"/>
    <property type="match status" value="2"/>
</dbReference>
<evidence type="ECO:0000256" key="2">
    <source>
        <dbReference type="ARBA" id="ARBA00023315"/>
    </source>
</evidence>
<dbReference type="AlphaFoldDB" id="A0A383RGP5"/>
<dbReference type="Gene3D" id="3.40.630.30">
    <property type="match status" value="1"/>
</dbReference>
<gene>
    <name evidence="4" type="ORF">PBLR_14552</name>
</gene>
<accession>A0A383RGP5</accession>
<reference evidence="5" key="1">
    <citation type="submission" date="2018-08" db="EMBL/GenBank/DDBJ databases">
        <authorList>
            <person name="Chevrot R."/>
        </authorList>
    </citation>
    <scope>NUCLEOTIDE SEQUENCE [LARGE SCALE GENOMIC DNA]</scope>
</reference>
<protein>
    <recommendedName>
        <fullName evidence="3">N-acetyltransferase domain-containing protein</fullName>
    </recommendedName>
</protein>
<dbReference type="PANTHER" id="PTHR43420">
    <property type="entry name" value="ACETYLTRANSFERASE"/>
    <property type="match status" value="1"/>
</dbReference>
<feature type="domain" description="N-acetyltransferase" evidence="3">
    <location>
        <begin position="156"/>
        <end position="301"/>
    </location>
</feature>
<evidence type="ECO:0000256" key="1">
    <source>
        <dbReference type="ARBA" id="ARBA00022679"/>
    </source>
</evidence>
<name>A0A383RGP5_PAEAL</name>
<dbReference type="InterPro" id="IPR000182">
    <property type="entry name" value="GNAT_dom"/>
</dbReference>
<dbReference type="GO" id="GO:0016747">
    <property type="term" value="F:acyltransferase activity, transferring groups other than amino-acyl groups"/>
    <property type="evidence" value="ECO:0007669"/>
    <property type="project" value="InterPro"/>
</dbReference>
<keyword evidence="1" id="KW-0808">Transferase</keyword>
<proteinExistence type="predicted"/>
<evidence type="ECO:0000313" key="4">
    <source>
        <dbReference type="EMBL" id="SYX86130.1"/>
    </source>
</evidence>
<dbReference type="PROSITE" id="PS51186">
    <property type="entry name" value="GNAT"/>
    <property type="match status" value="2"/>
</dbReference>
<dbReference type="RefSeq" id="WP_138188156.1">
    <property type="nucleotide sequence ID" value="NZ_LS992241.1"/>
</dbReference>